<sequence>MDLIAQMYIDNIMKIDFMMDIDVMVNIDDIMMPGKSGGYIDDIMMPDKFKGYIDDMMMPSKFRGYIDDMMMPVYSPVVWDIMVNSFNLCSNGCVVLAVLTASYGITDYSLPRDQVGYWAMKIITGLAILEPSKIGEPADPFATPLEILPKWYSNENRGTFIWQVKTPNQPSTSRFDVSTYAGCIVVECKDCFLGSHPLLEGETPSLGSLDGKSYSQLKNTELHKLNWTGLNTEFS</sequence>
<dbReference type="GO" id="GO:0016491">
    <property type="term" value="F:oxidoreductase activity"/>
    <property type="evidence" value="ECO:0007669"/>
    <property type="project" value="InterPro"/>
</dbReference>
<dbReference type="Proteomes" id="UP000222542">
    <property type="component" value="Unassembled WGS sequence"/>
</dbReference>
<dbReference type="Gramene" id="PHT86921">
    <property type="protein sequence ID" value="PHT86921"/>
    <property type="gene ID" value="T459_09027"/>
</dbReference>
<dbReference type="STRING" id="4072.A0A2G2ZY94"/>
<keyword evidence="3" id="KW-1185">Reference proteome</keyword>
<dbReference type="PANTHER" id="PTHR48181:SF1">
    <property type="match status" value="1"/>
</dbReference>
<dbReference type="InterPro" id="IPR005797">
    <property type="entry name" value="Cyt_b/b6_N"/>
</dbReference>
<proteinExistence type="predicted"/>
<dbReference type="InterPro" id="IPR036150">
    <property type="entry name" value="Cyt_b/b6_C_sf"/>
</dbReference>
<dbReference type="GO" id="GO:0009055">
    <property type="term" value="F:electron transfer activity"/>
    <property type="evidence" value="ECO:0007669"/>
    <property type="project" value="InterPro"/>
</dbReference>
<dbReference type="SUPFAM" id="SSF81648">
    <property type="entry name" value="a domain/subunit of cytochrome bc1 complex (Ubiquinol-cytochrome c reductase)"/>
    <property type="match status" value="1"/>
</dbReference>
<reference evidence="2 3" key="1">
    <citation type="journal article" date="2014" name="Nat. Genet.">
        <title>Genome sequence of the hot pepper provides insights into the evolution of pungency in Capsicum species.</title>
        <authorList>
            <person name="Kim S."/>
            <person name="Park M."/>
            <person name="Yeom S.I."/>
            <person name="Kim Y.M."/>
            <person name="Lee J.M."/>
            <person name="Lee H.A."/>
            <person name="Seo E."/>
            <person name="Choi J."/>
            <person name="Cheong K."/>
            <person name="Kim K.T."/>
            <person name="Jung K."/>
            <person name="Lee G.W."/>
            <person name="Oh S.K."/>
            <person name="Bae C."/>
            <person name="Kim S.B."/>
            <person name="Lee H.Y."/>
            <person name="Kim S.Y."/>
            <person name="Kim M.S."/>
            <person name="Kang B.C."/>
            <person name="Jo Y.D."/>
            <person name="Yang H.B."/>
            <person name="Jeong H.J."/>
            <person name="Kang W.H."/>
            <person name="Kwon J.K."/>
            <person name="Shin C."/>
            <person name="Lim J.Y."/>
            <person name="Park J.H."/>
            <person name="Huh J.H."/>
            <person name="Kim J.S."/>
            <person name="Kim B.D."/>
            <person name="Cohen O."/>
            <person name="Paran I."/>
            <person name="Suh M.C."/>
            <person name="Lee S.B."/>
            <person name="Kim Y.K."/>
            <person name="Shin Y."/>
            <person name="Noh S.J."/>
            <person name="Park J."/>
            <person name="Seo Y.S."/>
            <person name="Kwon S.Y."/>
            <person name="Kim H.A."/>
            <person name="Park J.M."/>
            <person name="Kim H.J."/>
            <person name="Choi S.B."/>
            <person name="Bosland P.W."/>
            <person name="Reeves G."/>
            <person name="Jo S.H."/>
            <person name="Lee B.W."/>
            <person name="Cho H.T."/>
            <person name="Choi H.S."/>
            <person name="Lee M.S."/>
            <person name="Yu Y."/>
            <person name="Do Choi Y."/>
            <person name="Park B.S."/>
            <person name="van Deynze A."/>
            <person name="Ashrafi H."/>
            <person name="Hill T."/>
            <person name="Kim W.T."/>
            <person name="Pai H.S."/>
            <person name="Ahn H.K."/>
            <person name="Yeam I."/>
            <person name="Giovannoni J.J."/>
            <person name="Rose J.K."/>
            <person name="Sorensen I."/>
            <person name="Lee S.J."/>
            <person name="Kim R.W."/>
            <person name="Choi I.Y."/>
            <person name="Choi B.S."/>
            <person name="Lim J.S."/>
            <person name="Lee Y.H."/>
            <person name="Choi D."/>
        </authorList>
    </citation>
    <scope>NUCLEOTIDE SEQUENCE [LARGE SCALE GENOMIC DNA]</scope>
    <source>
        <strain evidence="3">cv. CM334</strain>
    </source>
</reference>
<dbReference type="AlphaFoldDB" id="A0A2G2ZY94"/>
<accession>A0A2G2ZY94</accession>
<evidence type="ECO:0000313" key="2">
    <source>
        <dbReference type="EMBL" id="PHT86921.1"/>
    </source>
</evidence>
<gene>
    <name evidence="2" type="ORF">T459_09027</name>
</gene>
<dbReference type="GO" id="GO:0016020">
    <property type="term" value="C:membrane"/>
    <property type="evidence" value="ECO:0000318"/>
    <property type="project" value="GO_Central"/>
</dbReference>
<dbReference type="Pfam" id="PF00033">
    <property type="entry name" value="Cytochrome_B"/>
    <property type="match status" value="1"/>
</dbReference>
<organism evidence="2 3">
    <name type="scientific">Capsicum annuum</name>
    <name type="common">Capsicum pepper</name>
    <dbReference type="NCBI Taxonomy" id="4072"/>
    <lineage>
        <taxon>Eukaryota</taxon>
        <taxon>Viridiplantae</taxon>
        <taxon>Streptophyta</taxon>
        <taxon>Embryophyta</taxon>
        <taxon>Tracheophyta</taxon>
        <taxon>Spermatophyta</taxon>
        <taxon>Magnoliopsida</taxon>
        <taxon>eudicotyledons</taxon>
        <taxon>Gunneridae</taxon>
        <taxon>Pentapetalae</taxon>
        <taxon>asterids</taxon>
        <taxon>lamiids</taxon>
        <taxon>Solanales</taxon>
        <taxon>Solanaceae</taxon>
        <taxon>Solanoideae</taxon>
        <taxon>Capsiceae</taxon>
        <taxon>Capsicum</taxon>
    </lineage>
</organism>
<name>A0A2G2ZY94_CAPAN</name>
<feature type="domain" description="Cytochrome b/b6 N-terminal region profile" evidence="1">
    <location>
        <begin position="79"/>
        <end position="127"/>
    </location>
</feature>
<reference evidence="2 3" key="2">
    <citation type="journal article" date="2017" name="Genome Biol.">
        <title>New reference genome sequences of hot pepper reveal the massive evolution of plant disease-resistance genes by retroduplication.</title>
        <authorList>
            <person name="Kim S."/>
            <person name="Park J."/>
            <person name="Yeom S.I."/>
            <person name="Kim Y.M."/>
            <person name="Seo E."/>
            <person name="Kim K.T."/>
            <person name="Kim M.S."/>
            <person name="Lee J.M."/>
            <person name="Cheong K."/>
            <person name="Shin H.S."/>
            <person name="Kim S.B."/>
            <person name="Han K."/>
            <person name="Lee J."/>
            <person name="Park M."/>
            <person name="Lee H.A."/>
            <person name="Lee H.Y."/>
            <person name="Lee Y."/>
            <person name="Oh S."/>
            <person name="Lee J.H."/>
            <person name="Choi E."/>
            <person name="Choi E."/>
            <person name="Lee S.E."/>
            <person name="Jeon J."/>
            <person name="Kim H."/>
            <person name="Choi G."/>
            <person name="Song H."/>
            <person name="Lee J."/>
            <person name="Lee S.C."/>
            <person name="Kwon J.K."/>
            <person name="Lee H.Y."/>
            <person name="Koo N."/>
            <person name="Hong Y."/>
            <person name="Kim R.W."/>
            <person name="Kang W.H."/>
            <person name="Huh J.H."/>
            <person name="Kang B.C."/>
            <person name="Yang T.J."/>
            <person name="Lee Y.H."/>
            <person name="Bennetzen J.L."/>
            <person name="Choi D."/>
        </authorList>
    </citation>
    <scope>NUCLEOTIDE SEQUENCE [LARGE SCALE GENOMIC DNA]</scope>
    <source>
        <strain evidence="3">cv. CM334</strain>
    </source>
</reference>
<evidence type="ECO:0000259" key="1">
    <source>
        <dbReference type="Pfam" id="PF00033"/>
    </source>
</evidence>
<dbReference type="PANTHER" id="PTHR48181">
    <property type="match status" value="1"/>
</dbReference>
<protein>
    <recommendedName>
        <fullName evidence="1">Cytochrome b/b6 N-terminal region profile domain-containing protein</fullName>
    </recommendedName>
</protein>
<dbReference type="EMBL" id="AYRZ02000003">
    <property type="protein sequence ID" value="PHT86921.1"/>
    <property type="molecule type" value="Genomic_DNA"/>
</dbReference>
<evidence type="ECO:0000313" key="3">
    <source>
        <dbReference type="Proteomes" id="UP000222542"/>
    </source>
</evidence>
<comment type="caution">
    <text evidence="2">The sequence shown here is derived from an EMBL/GenBank/DDBJ whole genome shotgun (WGS) entry which is preliminary data.</text>
</comment>